<feature type="coiled-coil region" evidence="7">
    <location>
        <begin position="212"/>
        <end position="288"/>
    </location>
</feature>
<evidence type="ECO:0000256" key="4">
    <source>
        <dbReference type="ARBA" id="ARBA00022807"/>
    </source>
</evidence>
<dbReference type="FunFam" id="3.40.50.1460:FF:000034">
    <property type="entry name" value="Uncharacterized protein"/>
    <property type="match status" value="1"/>
</dbReference>
<proteinExistence type="inferred from homology"/>
<dbReference type="PRINTS" id="PR00376">
    <property type="entry name" value="IL1BCENZYME"/>
</dbReference>
<dbReference type="SUPFAM" id="SSF52129">
    <property type="entry name" value="Caspase-like"/>
    <property type="match status" value="1"/>
</dbReference>
<dbReference type="CDD" id="cd00590">
    <property type="entry name" value="RRM_SF"/>
    <property type="match status" value="1"/>
</dbReference>
<evidence type="ECO:0000256" key="5">
    <source>
        <dbReference type="ARBA" id="ARBA00023145"/>
    </source>
</evidence>
<dbReference type="Gene3D" id="3.30.70.330">
    <property type="match status" value="1"/>
</dbReference>
<evidence type="ECO:0000259" key="9">
    <source>
        <dbReference type="PROSITE" id="PS50208"/>
    </source>
</evidence>
<evidence type="ECO:0000259" key="8">
    <source>
        <dbReference type="PROSITE" id="PS50207"/>
    </source>
</evidence>
<protein>
    <submittedName>
        <fullName evidence="11">Caspase-8-like</fullName>
    </submittedName>
</protein>
<gene>
    <name evidence="11" type="primary">LOC109462052</name>
</gene>
<dbReference type="InterPro" id="IPR012677">
    <property type="entry name" value="Nucleotide-bd_a/b_plait_sf"/>
</dbReference>
<dbReference type="OrthoDB" id="10355738at2759"/>
<dbReference type="InterPro" id="IPR011600">
    <property type="entry name" value="Pept_C14_caspase"/>
</dbReference>
<dbReference type="GO" id="GO:0005737">
    <property type="term" value="C:cytoplasm"/>
    <property type="evidence" value="ECO:0007669"/>
    <property type="project" value="TreeGrafter"/>
</dbReference>
<dbReference type="PANTHER" id="PTHR10454:SF248">
    <property type="entry name" value="CASPASE-8-LIKE"/>
    <property type="match status" value="1"/>
</dbReference>
<keyword evidence="5" id="KW-0865">Zymogen</keyword>
<evidence type="ECO:0000256" key="1">
    <source>
        <dbReference type="ARBA" id="ARBA00010134"/>
    </source>
</evidence>
<dbReference type="InterPro" id="IPR029030">
    <property type="entry name" value="Caspase-like_dom_sf"/>
</dbReference>
<evidence type="ECO:0000313" key="11">
    <source>
        <dbReference type="RefSeq" id="XP_019614107.1"/>
    </source>
</evidence>
<reference evidence="11" key="1">
    <citation type="submission" date="2025-08" db="UniProtKB">
        <authorList>
            <consortium name="RefSeq"/>
        </authorList>
    </citation>
    <scope>IDENTIFICATION</scope>
    <source>
        <tissue evidence="11">Gonad</tissue>
    </source>
</reference>
<dbReference type="GO" id="GO:0003676">
    <property type="term" value="F:nucleic acid binding"/>
    <property type="evidence" value="ECO:0007669"/>
    <property type="project" value="InterPro"/>
</dbReference>
<dbReference type="GO" id="GO:0006915">
    <property type="term" value="P:apoptotic process"/>
    <property type="evidence" value="ECO:0007669"/>
    <property type="project" value="TreeGrafter"/>
</dbReference>
<feature type="domain" description="Caspase family p10" evidence="8">
    <location>
        <begin position="451"/>
        <end position="529"/>
    </location>
</feature>
<dbReference type="PANTHER" id="PTHR10454">
    <property type="entry name" value="CASPASE"/>
    <property type="match status" value="1"/>
</dbReference>
<dbReference type="InterPro" id="IPR015917">
    <property type="entry name" value="Pept_C14A"/>
</dbReference>
<dbReference type="InterPro" id="IPR002138">
    <property type="entry name" value="Pept_C14_p10"/>
</dbReference>
<dbReference type="InterPro" id="IPR016129">
    <property type="entry name" value="Caspase_his_AS"/>
</dbReference>
<dbReference type="GO" id="GO:0004197">
    <property type="term" value="F:cysteine-type endopeptidase activity"/>
    <property type="evidence" value="ECO:0007669"/>
    <property type="project" value="InterPro"/>
</dbReference>
<keyword evidence="3" id="KW-0378">Hydrolase</keyword>
<dbReference type="InterPro" id="IPR035979">
    <property type="entry name" value="RBD_domain_sf"/>
</dbReference>
<accession>A0A6P4Y5X8</accession>
<dbReference type="InterPro" id="IPR001309">
    <property type="entry name" value="Pept_C14_p20"/>
</dbReference>
<comment type="similarity">
    <text evidence="1 6">Belongs to the peptidase C14A family.</text>
</comment>
<dbReference type="GeneID" id="109462052"/>
<dbReference type="SMART" id="SM00115">
    <property type="entry name" value="CASc"/>
    <property type="match status" value="1"/>
</dbReference>
<dbReference type="KEGG" id="bbel:109462052"/>
<dbReference type="PROSITE" id="PS50208">
    <property type="entry name" value="CASPASE_P20"/>
    <property type="match status" value="1"/>
</dbReference>
<dbReference type="Gene3D" id="3.40.50.1460">
    <property type="match status" value="1"/>
</dbReference>
<dbReference type="InterPro" id="IPR002398">
    <property type="entry name" value="Pept_C14"/>
</dbReference>
<organism evidence="10 11">
    <name type="scientific">Branchiostoma belcheri</name>
    <name type="common">Amphioxus</name>
    <dbReference type="NCBI Taxonomy" id="7741"/>
    <lineage>
        <taxon>Eukaryota</taxon>
        <taxon>Metazoa</taxon>
        <taxon>Chordata</taxon>
        <taxon>Cephalochordata</taxon>
        <taxon>Leptocardii</taxon>
        <taxon>Amphioxiformes</taxon>
        <taxon>Branchiostomatidae</taxon>
        <taxon>Branchiostoma</taxon>
    </lineage>
</organism>
<keyword evidence="4" id="KW-0788">Thiol protease</keyword>
<dbReference type="PROSITE" id="PS01121">
    <property type="entry name" value="CASPASE_HIS"/>
    <property type="match status" value="1"/>
</dbReference>
<keyword evidence="10" id="KW-1185">Reference proteome</keyword>
<sequence>MPYMNASASVVVSGLSGRVNSQKLREHFESAHRNSRILQLVTFSKIGAALVEFLTPEDAADVLANEALLQVRGLSAMLLQDGNKRSLSGGRCAGALHNFLRSLPGLRRHTRESGSFQVSIGNLAEPDMDPDACLVVSGFPDEESSWPFSFWTKRLVEFLEIGTALIEFSSPKHAAEILANESRLLEETGLQVTKLEPLLCPKEDETPSQIQLSQLQRQLKTAKQNLNSKEEQLQQVTTVNESLQAALRREREAQKISINLSRRLEQENSQLKNQAEADKRKIEGLENQLQISSSTEISSLYEMNSDPRGVAVIINNIRFEDMADREGAEGDTDRLREVFESLGFTVLTFIDLDHAKMVAALKEQGKADHSNHDCFVCCIMSHGTMGKVFSSDDVGLDICELMKPVNAKKCPSLKGKPKLFFIQACQGEKTQGRESFDGDHDAKPVPFICHEADFFLGLATVPGYVALRDPDGAPYVKHLAKILRDFGPTHDLSAIMAMVCDKMNEVDAEKCGWISSNHSTLRKNLIFKPK</sequence>
<keyword evidence="2" id="KW-0645">Protease</keyword>
<evidence type="ECO:0000256" key="6">
    <source>
        <dbReference type="RuleBase" id="RU003971"/>
    </source>
</evidence>
<evidence type="ECO:0000256" key="2">
    <source>
        <dbReference type="ARBA" id="ARBA00022670"/>
    </source>
</evidence>
<dbReference type="Proteomes" id="UP000515135">
    <property type="component" value="Unplaced"/>
</dbReference>
<dbReference type="GO" id="GO:0006508">
    <property type="term" value="P:proteolysis"/>
    <property type="evidence" value="ECO:0007669"/>
    <property type="project" value="UniProtKB-KW"/>
</dbReference>
<dbReference type="AlphaFoldDB" id="A0A6P4Y5X8"/>
<dbReference type="InterPro" id="IPR033139">
    <property type="entry name" value="Caspase_cys_AS"/>
</dbReference>
<dbReference type="Pfam" id="PF00656">
    <property type="entry name" value="Peptidase_C14"/>
    <property type="match status" value="1"/>
</dbReference>
<keyword evidence="7" id="KW-0175">Coiled coil</keyword>
<dbReference type="RefSeq" id="XP_019614107.1">
    <property type="nucleotide sequence ID" value="XM_019758548.1"/>
</dbReference>
<name>A0A6P4Y5X8_BRABE</name>
<dbReference type="SUPFAM" id="SSF54928">
    <property type="entry name" value="RNA-binding domain, RBD"/>
    <property type="match status" value="1"/>
</dbReference>
<evidence type="ECO:0000256" key="3">
    <source>
        <dbReference type="ARBA" id="ARBA00022801"/>
    </source>
</evidence>
<dbReference type="PROSITE" id="PS01122">
    <property type="entry name" value="CASPASE_CYS"/>
    <property type="match status" value="1"/>
</dbReference>
<dbReference type="PROSITE" id="PS50207">
    <property type="entry name" value="CASPASE_P10"/>
    <property type="match status" value="1"/>
</dbReference>
<evidence type="ECO:0000256" key="7">
    <source>
        <dbReference type="SAM" id="Coils"/>
    </source>
</evidence>
<evidence type="ECO:0000313" key="10">
    <source>
        <dbReference type="Proteomes" id="UP000515135"/>
    </source>
</evidence>
<feature type="domain" description="Caspase family p20" evidence="9">
    <location>
        <begin position="307"/>
        <end position="429"/>
    </location>
</feature>
<dbReference type="CDD" id="cd00032">
    <property type="entry name" value="CASc"/>
    <property type="match status" value="1"/>
</dbReference>
<dbReference type="GO" id="GO:0043525">
    <property type="term" value="P:positive regulation of neuron apoptotic process"/>
    <property type="evidence" value="ECO:0007669"/>
    <property type="project" value="TreeGrafter"/>
</dbReference>